<keyword evidence="1" id="KW-0489">Methyltransferase</keyword>
<comment type="caution">
    <text evidence="1">The sequence shown here is derived from an EMBL/GenBank/DDBJ whole genome shotgun (WGS) entry which is preliminary data.</text>
</comment>
<gene>
    <name evidence="1" type="ORF">ACFQKB_04445</name>
</gene>
<evidence type="ECO:0000313" key="1">
    <source>
        <dbReference type="EMBL" id="MFC6879009.1"/>
    </source>
</evidence>
<protein>
    <submittedName>
        <fullName evidence="1">SAM-dependent methyltransferase</fullName>
        <ecNumber evidence="1">2.1.1.-</ecNumber>
    </submittedName>
</protein>
<dbReference type="Pfam" id="PF04672">
    <property type="entry name" value="Methyltransf_19"/>
    <property type="match status" value="1"/>
</dbReference>
<dbReference type="CDD" id="cd02440">
    <property type="entry name" value="AdoMet_MTases"/>
    <property type="match status" value="1"/>
</dbReference>
<evidence type="ECO:0000313" key="2">
    <source>
        <dbReference type="Proteomes" id="UP001596380"/>
    </source>
</evidence>
<dbReference type="GO" id="GO:0032259">
    <property type="term" value="P:methylation"/>
    <property type="evidence" value="ECO:0007669"/>
    <property type="project" value="UniProtKB-KW"/>
</dbReference>
<dbReference type="InterPro" id="IPR006764">
    <property type="entry name" value="SAM_dep_MeTrfase_SAV2177_type"/>
</dbReference>
<dbReference type="Gene3D" id="3.40.50.150">
    <property type="entry name" value="Vaccinia Virus protein VP39"/>
    <property type="match status" value="1"/>
</dbReference>
<dbReference type="GO" id="GO:0008168">
    <property type="term" value="F:methyltransferase activity"/>
    <property type="evidence" value="ECO:0007669"/>
    <property type="project" value="UniProtKB-KW"/>
</dbReference>
<dbReference type="PIRSF" id="PIRSF017393">
    <property type="entry name" value="MTase_SAV2177"/>
    <property type="match status" value="1"/>
</dbReference>
<dbReference type="InterPro" id="IPR029063">
    <property type="entry name" value="SAM-dependent_MTases_sf"/>
</dbReference>
<accession>A0ABW2CDF1</accession>
<proteinExistence type="predicted"/>
<name>A0ABW2CDF1_9ACTN</name>
<dbReference type="RefSeq" id="WP_160823716.1">
    <property type="nucleotide sequence ID" value="NZ_JBHSXS010000002.1"/>
</dbReference>
<dbReference type="EMBL" id="JBHSXS010000002">
    <property type="protein sequence ID" value="MFC6879009.1"/>
    <property type="molecule type" value="Genomic_DNA"/>
</dbReference>
<keyword evidence="1" id="KW-0808">Transferase</keyword>
<keyword evidence="2" id="KW-1185">Reference proteome</keyword>
<organism evidence="1 2">
    <name type="scientific">Actinomadura yumaensis</name>
    <dbReference type="NCBI Taxonomy" id="111807"/>
    <lineage>
        <taxon>Bacteria</taxon>
        <taxon>Bacillati</taxon>
        <taxon>Actinomycetota</taxon>
        <taxon>Actinomycetes</taxon>
        <taxon>Streptosporangiales</taxon>
        <taxon>Thermomonosporaceae</taxon>
        <taxon>Actinomadura</taxon>
    </lineage>
</organism>
<dbReference type="EC" id="2.1.1.-" evidence="1"/>
<dbReference type="Proteomes" id="UP001596380">
    <property type="component" value="Unassembled WGS sequence"/>
</dbReference>
<reference evidence="2" key="1">
    <citation type="journal article" date="2019" name="Int. J. Syst. Evol. Microbiol.">
        <title>The Global Catalogue of Microorganisms (GCM) 10K type strain sequencing project: providing services to taxonomists for standard genome sequencing and annotation.</title>
        <authorList>
            <consortium name="The Broad Institute Genomics Platform"/>
            <consortium name="The Broad Institute Genome Sequencing Center for Infectious Disease"/>
            <person name="Wu L."/>
            <person name="Ma J."/>
        </authorList>
    </citation>
    <scope>NUCLEOTIDE SEQUENCE [LARGE SCALE GENOMIC DNA]</scope>
    <source>
        <strain evidence="2">JCM 3369</strain>
    </source>
</reference>
<dbReference type="SUPFAM" id="SSF53335">
    <property type="entry name" value="S-adenosyl-L-methionine-dependent methyltransferases"/>
    <property type="match status" value="1"/>
</dbReference>
<sequence>MNGLQPDTDAGPGCAPDLGPASPARVYDYLLGGKDNYAADRVLVDDLLRLQPHLVDAARENRAFVRRAVRDLAGLGIGQFLDIGCGLPTPRNVHQIAARHAPGARVAYVDNDPIVLAHARALLTHDGGVRVVQADLRKPDELLGLARDGLDLSAPVAVLLASVLHLLADAEDPHGAVAELRGALAPGSALVVSHLATGFSSAAAALYTERCTAPLVPRERHDIARFFGGLRLADPGLVPTTRWRPDGPARPDEHALMYAGVAFA</sequence>